<sequence length="502" mass="59372">MEDRLYYHELECYRDADDALLRECGNADYLDLSLLPTETMREEVRRYFRDRGTHVTLRTVTREKAHYKLFCQALQGRRKLPDSLLGWEESKWVQILKGYMLQNGISLTRESVSVYGTVHTVQARQIMFVRRLIQFLQPEDERPEQEKDMWYLDKLDIEIEQNPIYRTNTLNFTGICQTGIREEVKQAIYLHLKYENLGTVKREMSSLRMFSKYLEEQQKEVTSCKEIDRRLVEEYLIHIATSGGSGKSNSDNIIKLRSVLETVGKLFDWPHLEKLLINTDIPQEVQAEFKVYSDNELKRLNEQITKLDEQITRCMVIHQMLGTRISDTLTLQRDCLSQSNGMDMIKIRQVKSTVYEKPISAELAALIRKAIQYSKERYGDAVYIFVDEKDTSRPLQYTTIKHKVLALIQRENLRDDEGKHFRFPSHMFRRTYGAKLTELHLDDWTISKLLGHRGVHTVVHYRKMNNLILAAETRRAREEQTRILLENLDGWEDEYEQIRQDD</sequence>
<reference evidence="4" key="2">
    <citation type="submission" date="2021-04" db="EMBL/GenBank/DDBJ databases">
        <authorList>
            <person name="Gilroy R."/>
        </authorList>
    </citation>
    <scope>NUCLEOTIDE SEQUENCE</scope>
    <source>
        <strain evidence="4">USAMLcec2-132</strain>
    </source>
</reference>
<dbReference type="Proteomes" id="UP000823891">
    <property type="component" value="Unassembled WGS sequence"/>
</dbReference>
<evidence type="ECO:0000259" key="3">
    <source>
        <dbReference type="PROSITE" id="PS51898"/>
    </source>
</evidence>
<dbReference type="GO" id="GO:0015074">
    <property type="term" value="P:DNA integration"/>
    <property type="evidence" value="ECO:0007669"/>
    <property type="project" value="InterPro"/>
</dbReference>
<keyword evidence="1" id="KW-0238">DNA-binding</keyword>
<dbReference type="SUPFAM" id="SSF56349">
    <property type="entry name" value="DNA breaking-rejoining enzymes"/>
    <property type="match status" value="1"/>
</dbReference>
<reference evidence="4" key="1">
    <citation type="journal article" date="2021" name="PeerJ">
        <title>Extensive microbial diversity within the chicken gut microbiome revealed by metagenomics and culture.</title>
        <authorList>
            <person name="Gilroy R."/>
            <person name="Ravi A."/>
            <person name="Getino M."/>
            <person name="Pursley I."/>
            <person name="Horton D.L."/>
            <person name="Alikhan N.F."/>
            <person name="Baker D."/>
            <person name="Gharbi K."/>
            <person name="Hall N."/>
            <person name="Watson M."/>
            <person name="Adriaenssens E.M."/>
            <person name="Foster-Nyarko E."/>
            <person name="Jarju S."/>
            <person name="Secka A."/>
            <person name="Antonio M."/>
            <person name="Oren A."/>
            <person name="Chaudhuri R.R."/>
            <person name="La Ragione R."/>
            <person name="Hildebrand F."/>
            <person name="Pallen M.J."/>
        </authorList>
    </citation>
    <scope>NUCLEOTIDE SEQUENCE</scope>
    <source>
        <strain evidence="4">USAMLcec2-132</strain>
    </source>
</reference>
<comment type="caution">
    <text evidence="4">The sequence shown here is derived from an EMBL/GenBank/DDBJ whole genome shotgun (WGS) entry which is preliminary data.</text>
</comment>
<evidence type="ECO:0000256" key="1">
    <source>
        <dbReference type="ARBA" id="ARBA00023125"/>
    </source>
</evidence>
<dbReference type="InterPro" id="IPR002104">
    <property type="entry name" value="Integrase_catalytic"/>
</dbReference>
<dbReference type="InterPro" id="IPR010998">
    <property type="entry name" value="Integrase_recombinase_N"/>
</dbReference>
<dbReference type="Gene3D" id="1.10.150.130">
    <property type="match status" value="1"/>
</dbReference>
<dbReference type="Pfam" id="PF00589">
    <property type="entry name" value="Phage_integrase"/>
    <property type="match status" value="1"/>
</dbReference>
<dbReference type="EMBL" id="DWWS01000075">
    <property type="protein sequence ID" value="HJC25984.1"/>
    <property type="molecule type" value="Genomic_DNA"/>
</dbReference>
<keyword evidence="2" id="KW-0233">DNA recombination</keyword>
<dbReference type="GO" id="GO:0006310">
    <property type="term" value="P:DNA recombination"/>
    <property type="evidence" value="ECO:0007669"/>
    <property type="project" value="UniProtKB-KW"/>
</dbReference>
<dbReference type="InterPro" id="IPR013762">
    <property type="entry name" value="Integrase-like_cat_sf"/>
</dbReference>
<gene>
    <name evidence="4" type="ORF">H9761_20195</name>
</gene>
<organism evidence="4 5">
    <name type="scientific">Candidatus Eisenbergiella merdavium</name>
    <dbReference type="NCBI Taxonomy" id="2838551"/>
    <lineage>
        <taxon>Bacteria</taxon>
        <taxon>Bacillati</taxon>
        <taxon>Bacillota</taxon>
        <taxon>Clostridia</taxon>
        <taxon>Lachnospirales</taxon>
        <taxon>Lachnospiraceae</taxon>
        <taxon>Eisenbergiella</taxon>
    </lineage>
</organism>
<evidence type="ECO:0000313" key="5">
    <source>
        <dbReference type="Proteomes" id="UP000823891"/>
    </source>
</evidence>
<dbReference type="GO" id="GO:0003677">
    <property type="term" value="F:DNA binding"/>
    <property type="evidence" value="ECO:0007669"/>
    <property type="project" value="UniProtKB-KW"/>
</dbReference>
<accession>A0A9D2NLP0</accession>
<dbReference type="CDD" id="cd00397">
    <property type="entry name" value="DNA_BRE_C"/>
    <property type="match status" value="1"/>
</dbReference>
<dbReference type="AlphaFoldDB" id="A0A9D2NLP0"/>
<dbReference type="InterPro" id="IPR011010">
    <property type="entry name" value="DNA_brk_join_enz"/>
</dbReference>
<feature type="domain" description="Tyr recombinase" evidence="3">
    <location>
        <begin position="287"/>
        <end position="474"/>
    </location>
</feature>
<evidence type="ECO:0000256" key="2">
    <source>
        <dbReference type="ARBA" id="ARBA00023172"/>
    </source>
</evidence>
<evidence type="ECO:0000313" key="4">
    <source>
        <dbReference type="EMBL" id="HJC25984.1"/>
    </source>
</evidence>
<dbReference type="PROSITE" id="PS51898">
    <property type="entry name" value="TYR_RECOMBINASE"/>
    <property type="match status" value="1"/>
</dbReference>
<dbReference type="Gene3D" id="1.10.443.10">
    <property type="entry name" value="Intergrase catalytic core"/>
    <property type="match status" value="1"/>
</dbReference>
<proteinExistence type="predicted"/>
<name>A0A9D2NLP0_9FIRM</name>
<protein>
    <submittedName>
        <fullName evidence="4">Site-specific integrase</fullName>
    </submittedName>
</protein>